<dbReference type="RefSeq" id="WP_132031175.1">
    <property type="nucleotide sequence ID" value="NZ_SMAI01000005.1"/>
</dbReference>
<dbReference type="NCBIfam" id="NF006947">
    <property type="entry name" value="PRK09429.1"/>
    <property type="match status" value="1"/>
</dbReference>
<feature type="disulfide bond" evidence="8">
    <location>
        <begin position="201"/>
        <end position="248"/>
    </location>
</feature>
<feature type="region of interest" description="Disordered" evidence="9">
    <location>
        <begin position="259"/>
        <end position="281"/>
    </location>
</feature>
<dbReference type="AlphaFoldDB" id="A0A4R3LWW5"/>
<sequence length="292" mass="30822">MRRALLAAAALLGLAGPALGQNGMPAKDLFGAAATPAPLAARSIGFYSKGCVAGAVALPVDGPGATSGPLWQAMRLSRNRNWGHPALVAFIERFAAAARRSSGWSGILVGDMSQPRGGPMRTGHASHQIGLDVDIWLTPSPGSLSPASRETLGAAMMVRPDRRDVDPAAFTPAHVAVIRAAAEDPEVERIFVNAAIKRALCRSSAGRPWLAKVRPYWGHDSHMHVRLQCQADSPDCRPQEPPPAGDGCGSDLAWWFTDKVLHPPPPKTPPKPRPPLTLADLPPACTGVLEAR</sequence>
<gene>
    <name evidence="11" type="ORF">EDC64_105123</name>
</gene>
<feature type="signal peptide" evidence="10">
    <location>
        <begin position="1"/>
        <end position="20"/>
    </location>
</feature>
<accession>A0A4R3LWW5</accession>
<keyword evidence="2" id="KW-0479">Metal-binding</keyword>
<keyword evidence="5" id="KW-0378">Hydrolase</keyword>
<feature type="compositionally biased region" description="Pro residues" evidence="9">
    <location>
        <begin position="262"/>
        <end position="275"/>
    </location>
</feature>
<keyword evidence="8" id="KW-1015">Disulfide bond</keyword>
<evidence type="ECO:0000256" key="5">
    <source>
        <dbReference type="ARBA" id="ARBA00022801"/>
    </source>
</evidence>
<proteinExistence type="predicted"/>
<keyword evidence="7" id="KW-0482">Metalloprotease</keyword>
<dbReference type="Pfam" id="PF03411">
    <property type="entry name" value="Peptidase_M74"/>
    <property type="match status" value="1"/>
</dbReference>
<evidence type="ECO:0000256" key="1">
    <source>
        <dbReference type="ARBA" id="ARBA00022670"/>
    </source>
</evidence>
<keyword evidence="4" id="KW-0574">Periplasm</keyword>
<evidence type="ECO:0000313" key="12">
    <source>
        <dbReference type="Proteomes" id="UP000294664"/>
    </source>
</evidence>
<evidence type="ECO:0000313" key="11">
    <source>
        <dbReference type="EMBL" id="TCT05092.1"/>
    </source>
</evidence>
<dbReference type="InterPro" id="IPR005073">
    <property type="entry name" value="Peptidase_M74"/>
</dbReference>
<keyword evidence="6" id="KW-0862">Zinc</keyword>
<evidence type="ECO:0000256" key="8">
    <source>
        <dbReference type="PIRSR" id="PIRSR018455-2"/>
    </source>
</evidence>
<evidence type="ECO:0000256" key="2">
    <source>
        <dbReference type="ARBA" id="ARBA00022723"/>
    </source>
</evidence>
<comment type="caution">
    <text evidence="11">The sequence shown here is derived from an EMBL/GenBank/DDBJ whole genome shotgun (WGS) entry which is preliminary data.</text>
</comment>
<reference evidence="11 12" key="1">
    <citation type="submission" date="2019-03" db="EMBL/GenBank/DDBJ databases">
        <title>Genomic Encyclopedia of Type Strains, Phase IV (KMG-IV): sequencing the most valuable type-strain genomes for metagenomic binning, comparative biology and taxonomic classification.</title>
        <authorList>
            <person name="Goeker M."/>
        </authorList>
    </citation>
    <scope>NUCLEOTIDE SEQUENCE [LARGE SCALE GENOMIC DNA]</scope>
    <source>
        <strain evidence="11 12">DSM 9035</strain>
    </source>
</reference>
<dbReference type="GO" id="GO:0008237">
    <property type="term" value="F:metallopeptidase activity"/>
    <property type="evidence" value="ECO:0007669"/>
    <property type="project" value="UniProtKB-KW"/>
</dbReference>
<dbReference type="SUPFAM" id="SSF55166">
    <property type="entry name" value="Hedgehog/DD-peptidase"/>
    <property type="match status" value="1"/>
</dbReference>
<evidence type="ECO:0000256" key="6">
    <source>
        <dbReference type="ARBA" id="ARBA00022833"/>
    </source>
</evidence>
<feature type="disulfide bond" evidence="8">
    <location>
        <begin position="51"/>
        <end position="285"/>
    </location>
</feature>
<dbReference type="PIRSF" id="PIRSF018455">
    <property type="entry name" value="MepA"/>
    <property type="match status" value="1"/>
</dbReference>
<protein>
    <submittedName>
        <fullName evidence="11">Murein endopeptidase</fullName>
    </submittedName>
</protein>
<dbReference type="OrthoDB" id="1467367at2"/>
<dbReference type="GO" id="GO:0006508">
    <property type="term" value="P:proteolysis"/>
    <property type="evidence" value="ECO:0007669"/>
    <property type="project" value="UniProtKB-KW"/>
</dbReference>
<dbReference type="Gene3D" id="3.30.1380.10">
    <property type="match status" value="1"/>
</dbReference>
<dbReference type="InterPro" id="IPR009045">
    <property type="entry name" value="Zn_M74/Hedgehog-like"/>
</dbReference>
<name>A0A4R3LWW5_9HYPH</name>
<evidence type="ECO:0000256" key="9">
    <source>
        <dbReference type="SAM" id="MobiDB-lite"/>
    </source>
</evidence>
<keyword evidence="12" id="KW-1185">Reference proteome</keyword>
<evidence type="ECO:0000256" key="10">
    <source>
        <dbReference type="SAM" id="SignalP"/>
    </source>
</evidence>
<evidence type="ECO:0000256" key="4">
    <source>
        <dbReference type="ARBA" id="ARBA00022764"/>
    </source>
</evidence>
<organism evidence="11 12">
    <name type="scientific">Aquabacter spiritensis</name>
    <dbReference type="NCBI Taxonomy" id="933073"/>
    <lineage>
        <taxon>Bacteria</taxon>
        <taxon>Pseudomonadati</taxon>
        <taxon>Pseudomonadota</taxon>
        <taxon>Alphaproteobacteria</taxon>
        <taxon>Hyphomicrobiales</taxon>
        <taxon>Xanthobacteraceae</taxon>
        <taxon>Aquabacter</taxon>
    </lineage>
</organism>
<feature type="disulfide bond" evidence="8">
    <location>
        <begin position="229"/>
        <end position="236"/>
    </location>
</feature>
<dbReference type="GO" id="GO:0030288">
    <property type="term" value="C:outer membrane-bounded periplasmic space"/>
    <property type="evidence" value="ECO:0007669"/>
    <property type="project" value="InterPro"/>
</dbReference>
<dbReference type="GO" id="GO:0004252">
    <property type="term" value="F:serine-type endopeptidase activity"/>
    <property type="evidence" value="ECO:0007669"/>
    <property type="project" value="InterPro"/>
</dbReference>
<dbReference type="GO" id="GO:0046872">
    <property type="term" value="F:metal ion binding"/>
    <property type="evidence" value="ECO:0007669"/>
    <property type="project" value="UniProtKB-KW"/>
</dbReference>
<dbReference type="Proteomes" id="UP000294664">
    <property type="component" value="Unassembled WGS sequence"/>
</dbReference>
<evidence type="ECO:0000256" key="3">
    <source>
        <dbReference type="ARBA" id="ARBA00022729"/>
    </source>
</evidence>
<keyword evidence="1" id="KW-0645">Protease</keyword>
<feature type="chain" id="PRO_5020944415" evidence="10">
    <location>
        <begin position="21"/>
        <end position="292"/>
    </location>
</feature>
<keyword evidence="3 10" id="KW-0732">Signal</keyword>
<evidence type="ECO:0000256" key="7">
    <source>
        <dbReference type="ARBA" id="ARBA00023049"/>
    </source>
</evidence>
<dbReference type="EMBL" id="SMAI01000005">
    <property type="protein sequence ID" value="TCT05092.1"/>
    <property type="molecule type" value="Genomic_DNA"/>
</dbReference>